<dbReference type="AlphaFoldDB" id="A0A511YVH2"/>
<evidence type="ECO:0000313" key="1">
    <source>
        <dbReference type="EMBL" id="GEN79187.1"/>
    </source>
</evidence>
<accession>A0A511YVH2</accession>
<dbReference type="EMBL" id="BJYK01000001">
    <property type="protein sequence ID" value="GEN79187.1"/>
    <property type="molecule type" value="Genomic_DNA"/>
</dbReference>
<name>A0A511YVH2_9CELL</name>
<sequence>MGRRALTCNRPATSRVVVVVRRVRARTGAVRTAVVAILVGATAACGAGGDGDPSPEPTGALDAYLDEIFASTDAETWVAQHDAVEEYLAACMAEEGFEYRPTEAPPMYTRPDPLTPEYAAEFGYGDSTEAYGPDVPPMRFSTDLGDPAAEFNQSYAYGLAPEGFEQYMTAMHGREPLPGEDFRDIPPEEAGCRSRAYEEVSPESRLPAQFRPLEDAIREEIWWVDEDPRVVATHPAWADCMADAGYPGLVDVMDAAALANDRANASSLTLAVPYAELKSMFPEELAEVQAYEVAVATADAACREEAGWYDVRADVLLEAQASILERYRPELDAWLEWVREQRRPVG</sequence>
<keyword evidence="2" id="KW-1185">Reference proteome</keyword>
<gene>
    <name evidence="1" type="ORF">AFE02nite_09210</name>
</gene>
<proteinExistence type="predicted"/>
<evidence type="ECO:0000313" key="2">
    <source>
        <dbReference type="Proteomes" id="UP000321484"/>
    </source>
</evidence>
<comment type="caution">
    <text evidence="1">The sequence shown here is derived from an EMBL/GenBank/DDBJ whole genome shotgun (WGS) entry which is preliminary data.</text>
</comment>
<organism evidence="1 2">
    <name type="scientific">Actinotalea fermentans</name>
    <dbReference type="NCBI Taxonomy" id="43671"/>
    <lineage>
        <taxon>Bacteria</taxon>
        <taxon>Bacillati</taxon>
        <taxon>Actinomycetota</taxon>
        <taxon>Actinomycetes</taxon>
        <taxon>Micrococcales</taxon>
        <taxon>Cellulomonadaceae</taxon>
        <taxon>Actinotalea</taxon>
    </lineage>
</organism>
<dbReference type="Proteomes" id="UP000321484">
    <property type="component" value="Unassembled WGS sequence"/>
</dbReference>
<reference evidence="1 2" key="1">
    <citation type="submission" date="2019-07" db="EMBL/GenBank/DDBJ databases">
        <title>Whole genome shotgun sequence of Actinotalea fermentans NBRC 105374.</title>
        <authorList>
            <person name="Hosoyama A."/>
            <person name="Uohara A."/>
            <person name="Ohji S."/>
            <person name="Ichikawa N."/>
        </authorList>
    </citation>
    <scope>NUCLEOTIDE SEQUENCE [LARGE SCALE GENOMIC DNA]</scope>
    <source>
        <strain evidence="1 2">NBRC 105374</strain>
    </source>
</reference>
<protein>
    <submittedName>
        <fullName evidence="1">Uncharacterized protein</fullName>
    </submittedName>
</protein>